<evidence type="ECO:0000313" key="4">
    <source>
        <dbReference type="Proteomes" id="UP000016922"/>
    </source>
</evidence>
<dbReference type="EMBL" id="KE145357">
    <property type="protein sequence ID" value="EPE33640.1"/>
    <property type="molecule type" value="Genomic_DNA"/>
</dbReference>
<keyword evidence="4" id="KW-1185">Reference proteome</keyword>
<dbReference type="Pfam" id="PF20150">
    <property type="entry name" value="2EXR"/>
    <property type="match status" value="1"/>
</dbReference>
<protein>
    <recommendedName>
        <fullName evidence="2">2EXR domain-containing protein</fullName>
    </recommendedName>
</protein>
<organism evidence="3 4">
    <name type="scientific">Glarea lozoyensis (strain ATCC 20868 / MF5171)</name>
    <dbReference type="NCBI Taxonomy" id="1116229"/>
    <lineage>
        <taxon>Eukaryota</taxon>
        <taxon>Fungi</taxon>
        <taxon>Dikarya</taxon>
        <taxon>Ascomycota</taxon>
        <taxon>Pezizomycotina</taxon>
        <taxon>Leotiomycetes</taxon>
        <taxon>Helotiales</taxon>
        <taxon>Helotiaceae</taxon>
        <taxon>Glarea</taxon>
    </lineage>
</organism>
<dbReference type="HOGENOM" id="CLU_847441_0_0_1"/>
<dbReference type="RefSeq" id="XP_008078792.1">
    <property type="nucleotide sequence ID" value="XM_008080601.1"/>
</dbReference>
<feature type="region of interest" description="Disordered" evidence="1">
    <location>
        <begin position="1"/>
        <end position="26"/>
    </location>
</feature>
<gene>
    <name evidence="3" type="ORF">GLAREA_06653</name>
</gene>
<evidence type="ECO:0000313" key="3">
    <source>
        <dbReference type="EMBL" id="EPE33640.1"/>
    </source>
</evidence>
<evidence type="ECO:0000259" key="2">
    <source>
        <dbReference type="Pfam" id="PF20150"/>
    </source>
</evidence>
<dbReference type="GeneID" id="19465706"/>
<reference evidence="3 4" key="1">
    <citation type="journal article" date="2013" name="BMC Genomics">
        <title>Genomics-driven discovery of the pneumocandin biosynthetic gene cluster in the fungus Glarea lozoyensis.</title>
        <authorList>
            <person name="Chen L."/>
            <person name="Yue Q."/>
            <person name="Zhang X."/>
            <person name="Xiang M."/>
            <person name="Wang C."/>
            <person name="Li S."/>
            <person name="Che Y."/>
            <person name="Ortiz-Lopez F.J."/>
            <person name="Bills G.F."/>
            <person name="Liu X."/>
            <person name="An Z."/>
        </authorList>
    </citation>
    <scope>NUCLEOTIDE SEQUENCE [LARGE SCALE GENOMIC DNA]</scope>
    <source>
        <strain evidence="4">ATCC 20868 / MF5171</strain>
    </source>
</reference>
<feature type="compositionally biased region" description="Polar residues" evidence="1">
    <location>
        <begin position="1"/>
        <end position="16"/>
    </location>
</feature>
<feature type="domain" description="2EXR" evidence="2">
    <location>
        <begin position="48"/>
        <end position="140"/>
    </location>
</feature>
<dbReference type="InterPro" id="IPR045518">
    <property type="entry name" value="2EXR"/>
</dbReference>
<dbReference type="KEGG" id="glz:GLAREA_06653"/>
<evidence type="ECO:0000256" key="1">
    <source>
        <dbReference type="SAM" id="MobiDB-lite"/>
    </source>
</evidence>
<dbReference type="Proteomes" id="UP000016922">
    <property type="component" value="Unassembled WGS sequence"/>
</dbReference>
<accession>S3D773</accession>
<proteinExistence type="predicted"/>
<name>S3D773_GLAL2</name>
<dbReference type="AlphaFoldDB" id="S3D773"/>
<sequence>MGDNSSINETTSTEGETLNPPVPTFSGEDISGISTSLFLKQRQSPLTKLPDEIWAMIIELAYQPRIVVLSDDPRYPRERRKLAQKQRGKYLFSPVPNPSLVNVSQSFRELMIARGYDVAFDTGSELWTPPIWFNFRRDILSLEDPSREVDFFRNWNNAQDFVTKSLAKVENLLLNAFFTKTADLPHALDGQEKYFKNLKRIMILQKSSYELLSINRRELSWGGFVDDCTCMEIHEPLSNPSAGDNALKELIGCAGKIGIVGRRGRKRALVEHASNFISAYKKSRIASREYLETNREATMHGDAPPIMLPDFNLQTSGSGIIVSHVVKL</sequence>